<evidence type="ECO:0000313" key="8">
    <source>
        <dbReference type="Proteomes" id="UP000008152"/>
    </source>
</evidence>
<evidence type="ECO:0000256" key="3">
    <source>
        <dbReference type="ARBA" id="ARBA00022964"/>
    </source>
</evidence>
<keyword evidence="2" id="KW-0479">Metal-binding</keyword>
<comment type="similarity">
    <text evidence="1">Belongs to the TfdA dioxygenase family.</text>
</comment>
<dbReference type="GO" id="GO:0046872">
    <property type="term" value="F:metal ion binding"/>
    <property type="evidence" value="ECO:0007669"/>
    <property type="project" value="UniProtKB-KW"/>
</dbReference>
<sequence length="314" mass="35738">MSLNVTSLTVAHITDVENSNQLKVIRACYGLCSLIRINIKRVVMIEIEPITPYIGARIHGIDLANCTAEDLEAIYQALIEHQVIFFDGQAMSPEQQLELAQYFGGLEPAHPFFPNVESSPQVSIIETTKGNAPLESYWHTDLTWREQPSKGAVLHAQHVPNTGGDTIWVSMTAVFDALDNTMKTKLRQLSATHSLTAFEEVAEEDIELDWHHRLLEVSHLHPPVVHPVIKIHPETGKETLFINEQFTRHINEVGHTEGKQLLNELFAIVRQPEYQVRFKWQPGSVAIWDNRCTQHYAVIDYGDQPRKMHRVTFV</sequence>
<evidence type="ECO:0000256" key="5">
    <source>
        <dbReference type="ARBA" id="ARBA00023004"/>
    </source>
</evidence>
<dbReference type="KEGG" id="vha:VIBHAR_02787"/>
<dbReference type="SUPFAM" id="SSF51197">
    <property type="entry name" value="Clavaminate synthase-like"/>
    <property type="match status" value="1"/>
</dbReference>
<feature type="domain" description="TauD/TfdA-like" evidence="6">
    <location>
        <begin position="46"/>
        <end position="312"/>
    </location>
</feature>
<protein>
    <recommendedName>
        <fullName evidence="6">TauD/TfdA-like domain-containing protein</fullName>
    </recommendedName>
</protein>
<keyword evidence="5" id="KW-0408">Iron</keyword>
<proteinExistence type="inferred from homology"/>
<keyword evidence="4" id="KW-0560">Oxidoreductase</keyword>
<dbReference type="Gene3D" id="3.60.130.10">
    <property type="entry name" value="Clavaminate synthase-like"/>
    <property type="match status" value="1"/>
</dbReference>
<dbReference type="Pfam" id="PF02668">
    <property type="entry name" value="TauD"/>
    <property type="match status" value="1"/>
</dbReference>
<dbReference type="PATRIC" id="fig|338187.36.peg.2717"/>
<dbReference type="GO" id="GO:0016706">
    <property type="term" value="F:2-oxoglutarate-dependent dioxygenase activity"/>
    <property type="evidence" value="ECO:0007669"/>
    <property type="project" value="UniProtKB-ARBA"/>
</dbReference>
<dbReference type="EMBL" id="CP000789">
    <property type="protein sequence ID" value="ABU71741.1"/>
    <property type="molecule type" value="Genomic_DNA"/>
</dbReference>
<dbReference type="InterPro" id="IPR003819">
    <property type="entry name" value="TauD/TfdA-like"/>
</dbReference>
<reference evidence="7 8" key="1">
    <citation type="submission" date="2007-08" db="EMBL/GenBank/DDBJ databases">
        <authorList>
            <consortium name="The Vibrio harveyi Genome Sequencing Project"/>
            <person name="Bassler B."/>
            <person name="Clifton S.W."/>
            <person name="Fulton L."/>
            <person name="Delehaunty K."/>
            <person name="Fronick C."/>
            <person name="Harrison M."/>
            <person name="Markivic C."/>
            <person name="Fulton R."/>
            <person name="Tin-Wollam A.-M."/>
            <person name="Shah N."/>
            <person name="Pepin K."/>
            <person name="Nash W."/>
            <person name="Thiruvilangam P."/>
            <person name="Bhonagiri V."/>
            <person name="Waters C."/>
            <person name="Tu K.C."/>
            <person name="Irgon J."/>
            <person name="Wilson R.K."/>
        </authorList>
    </citation>
    <scope>NUCLEOTIDE SEQUENCE [LARGE SCALE GENOMIC DNA]</scope>
    <source>
        <strain evidence="8">ATCC BAA-1116 / BB120</strain>
    </source>
</reference>
<dbReference type="AlphaFoldDB" id="A7MRW6"/>
<evidence type="ECO:0000313" key="7">
    <source>
        <dbReference type="EMBL" id="ABU71741.1"/>
    </source>
</evidence>
<dbReference type="GO" id="GO:0005737">
    <property type="term" value="C:cytoplasm"/>
    <property type="evidence" value="ECO:0007669"/>
    <property type="project" value="TreeGrafter"/>
</dbReference>
<accession>A7MRW6</accession>
<dbReference type="PANTHER" id="PTHR30468:SF1">
    <property type="entry name" value="ALPHA-KETOGLUTARATE-DEPENDENT SULFONATE DIOXYGENASE"/>
    <property type="match status" value="1"/>
</dbReference>
<dbReference type="InterPro" id="IPR051323">
    <property type="entry name" value="AtsK-like"/>
</dbReference>
<gene>
    <name evidence="7" type="ordered locus">VIBHAR_02787</name>
</gene>
<dbReference type="InterPro" id="IPR042098">
    <property type="entry name" value="TauD-like_sf"/>
</dbReference>
<evidence type="ECO:0000256" key="1">
    <source>
        <dbReference type="ARBA" id="ARBA00005896"/>
    </source>
</evidence>
<evidence type="ECO:0000256" key="2">
    <source>
        <dbReference type="ARBA" id="ARBA00022723"/>
    </source>
</evidence>
<dbReference type="PANTHER" id="PTHR30468">
    <property type="entry name" value="ALPHA-KETOGLUTARATE-DEPENDENT SULFONATE DIOXYGENASE"/>
    <property type="match status" value="1"/>
</dbReference>
<name>A7MRW6_VIBC1</name>
<dbReference type="Proteomes" id="UP000008152">
    <property type="component" value="Chromosome I"/>
</dbReference>
<keyword evidence="3" id="KW-0223">Dioxygenase</keyword>
<organism evidence="7 8">
    <name type="scientific">Vibrio campbellii (strain ATCC BAA-1116)</name>
    <dbReference type="NCBI Taxonomy" id="2902295"/>
    <lineage>
        <taxon>Bacteria</taxon>
        <taxon>Pseudomonadati</taxon>
        <taxon>Pseudomonadota</taxon>
        <taxon>Gammaproteobacteria</taxon>
        <taxon>Vibrionales</taxon>
        <taxon>Vibrionaceae</taxon>
        <taxon>Vibrio</taxon>
    </lineage>
</organism>
<evidence type="ECO:0000259" key="6">
    <source>
        <dbReference type="Pfam" id="PF02668"/>
    </source>
</evidence>
<evidence type="ECO:0000256" key="4">
    <source>
        <dbReference type="ARBA" id="ARBA00023002"/>
    </source>
</evidence>